<dbReference type="GO" id="GO:0016887">
    <property type="term" value="F:ATP hydrolysis activity"/>
    <property type="evidence" value="ECO:0007669"/>
    <property type="project" value="InterPro"/>
</dbReference>
<evidence type="ECO:0000256" key="1">
    <source>
        <dbReference type="ARBA" id="ARBA00004202"/>
    </source>
</evidence>
<name>A0A4R4NJR8_9ACTN</name>
<comment type="similarity">
    <text evidence="2">Belongs to the ABC transporter superfamily.</text>
</comment>
<dbReference type="AlphaFoldDB" id="A0A4R4NJR8"/>
<comment type="caution">
    <text evidence="8">The sequence shown here is derived from an EMBL/GenBank/DDBJ whole genome shotgun (WGS) entry which is preliminary data.</text>
</comment>
<keyword evidence="9" id="KW-1185">Reference proteome</keyword>
<dbReference type="SUPFAM" id="SSF52540">
    <property type="entry name" value="P-loop containing nucleoside triphosphate hydrolases"/>
    <property type="match status" value="1"/>
</dbReference>
<keyword evidence="3" id="KW-0813">Transport</keyword>
<evidence type="ECO:0000256" key="3">
    <source>
        <dbReference type="ARBA" id="ARBA00022448"/>
    </source>
</evidence>
<dbReference type="GO" id="GO:0005886">
    <property type="term" value="C:plasma membrane"/>
    <property type="evidence" value="ECO:0007669"/>
    <property type="project" value="UniProtKB-SubCell"/>
</dbReference>
<dbReference type="InterPro" id="IPR003439">
    <property type="entry name" value="ABC_transporter-like_ATP-bd"/>
</dbReference>
<evidence type="ECO:0000256" key="5">
    <source>
        <dbReference type="ARBA" id="ARBA00022840"/>
    </source>
</evidence>
<dbReference type="InterPro" id="IPR027417">
    <property type="entry name" value="P-loop_NTPase"/>
</dbReference>
<evidence type="ECO:0000313" key="8">
    <source>
        <dbReference type="EMBL" id="TDC08904.1"/>
    </source>
</evidence>
<dbReference type="PROSITE" id="PS50893">
    <property type="entry name" value="ABC_TRANSPORTER_2"/>
    <property type="match status" value="1"/>
</dbReference>
<dbReference type="GO" id="GO:0046677">
    <property type="term" value="P:response to antibiotic"/>
    <property type="evidence" value="ECO:0007669"/>
    <property type="project" value="UniProtKB-KW"/>
</dbReference>
<dbReference type="InterPro" id="IPR050763">
    <property type="entry name" value="ABC_transporter_ATP-binding"/>
</dbReference>
<reference evidence="8 9" key="1">
    <citation type="submission" date="2019-03" db="EMBL/GenBank/DDBJ databases">
        <title>Draft genome sequences of novel Actinobacteria.</title>
        <authorList>
            <person name="Sahin N."/>
            <person name="Ay H."/>
            <person name="Saygin H."/>
        </authorList>
    </citation>
    <scope>NUCLEOTIDE SEQUENCE [LARGE SCALE GENOMIC DNA]</scope>
    <source>
        <strain evidence="8 9">DSM 45347</strain>
    </source>
</reference>
<dbReference type="EMBL" id="SMJW01000206">
    <property type="protein sequence ID" value="TDC08904.1"/>
    <property type="molecule type" value="Genomic_DNA"/>
</dbReference>
<dbReference type="Proteomes" id="UP000295431">
    <property type="component" value="Unassembled WGS sequence"/>
</dbReference>
<accession>A0A4R4NJR8</accession>
<comment type="subcellular location">
    <subcellularLocation>
        <location evidence="1">Cell membrane</location>
        <topology evidence="1">Peripheral membrane protein</topology>
    </subcellularLocation>
</comment>
<gene>
    <name evidence="8" type="ORF">E1284_30255</name>
</gene>
<evidence type="ECO:0000256" key="6">
    <source>
        <dbReference type="ARBA" id="ARBA00023251"/>
    </source>
</evidence>
<keyword evidence="4" id="KW-0547">Nucleotide-binding</keyword>
<dbReference type="PANTHER" id="PTHR42711:SF5">
    <property type="entry name" value="ABC TRANSPORTER ATP-BINDING PROTEIN NATA"/>
    <property type="match status" value="1"/>
</dbReference>
<proteinExistence type="inferred from homology"/>
<keyword evidence="5 8" id="KW-0067">ATP-binding</keyword>
<dbReference type="PANTHER" id="PTHR42711">
    <property type="entry name" value="ABC TRANSPORTER ATP-BINDING PROTEIN"/>
    <property type="match status" value="1"/>
</dbReference>
<feature type="domain" description="ABC transporter" evidence="7">
    <location>
        <begin position="5"/>
        <end position="241"/>
    </location>
</feature>
<dbReference type="CDD" id="cd03230">
    <property type="entry name" value="ABC_DR_subfamily_A"/>
    <property type="match status" value="1"/>
</dbReference>
<evidence type="ECO:0000256" key="4">
    <source>
        <dbReference type="ARBA" id="ARBA00022741"/>
    </source>
</evidence>
<sequence length="315" mass="34681">MEAAVHTTGLRRVYKRGRKDPVVALDDLTLAIGQNEIHGLLGPNGAGKTTLVKILSTVLLPSGGSARILGRDVVADTRAVRSLVGLVLGGDRGLYDRLSARRNLLFWGALYRLDARTTRERADALLERVGLADRADDRVERFSRGMRQRLHLARGLLHEPRVLFLDEPTSGLDPVAAGAFRRLVLDLRAEGRTFLLATHDMDEATALCDRVTLIDRGRVLLSADTARAGRFLGEHECVDFTHPDPSVAESLALLPDVSGVERRDGAAWRAHTAGRDGTRRVLAWLLERDVLTARRGEPTLEEVYLRAVGDRGMRV</sequence>
<evidence type="ECO:0000256" key="2">
    <source>
        <dbReference type="ARBA" id="ARBA00005417"/>
    </source>
</evidence>
<dbReference type="GO" id="GO:0005524">
    <property type="term" value="F:ATP binding"/>
    <property type="evidence" value="ECO:0007669"/>
    <property type="project" value="UniProtKB-KW"/>
</dbReference>
<dbReference type="Gene3D" id="3.40.50.300">
    <property type="entry name" value="P-loop containing nucleotide triphosphate hydrolases"/>
    <property type="match status" value="1"/>
</dbReference>
<organism evidence="8 9">
    <name type="scientific">Actinomadura bangladeshensis</name>
    <dbReference type="NCBI Taxonomy" id="453573"/>
    <lineage>
        <taxon>Bacteria</taxon>
        <taxon>Bacillati</taxon>
        <taxon>Actinomycetota</taxon>
        <taxon>Actinomycetes</taxon>
        <taxon>Streptosporangiales</taxon>
        <taxon>Thermomonosporaceae</taxon>
        <taxon>Actinomadura</taxon>
    </lineage>
</organism>
<dbReference type="RefSeq" id="WP_131943571.1">
    <property type="nucleotide sequence ID" value="NZ_BAAAMX010000019.1"/>
</dbReference>
<keyword evidence="6" id="KW-0046">Antibiotic resistance</keyword>
<dbReference type="InterPro" id="IPR003593">
    <property type="entry name" value="AAA+_ATPase"/>
</dbReference>
<dbReference type="SMART" id="SM00382">
    <property type="entry name" value="AAA"/>
    <property type="match status" value="1"/>
</dbReference>
<dbReference type="Pfam" id="PF00005">
    <property type="entry name" value="ABC_tran"/>
    <property type="match status" value="1"/>
</dbReference>
<dbReference type="OrthoDB" id="9804819at2"/>
<evidence type="ECO:0000259" key="7">
    <source>
        <dbReference type="PROSITE" id="PS50893"/>
    </source>
</evidence>
<protein>
    <submittedName>
        <fullName evidence="8">ABC transporter ATP-binding protein</fullName>
    </submittedName>
</protein>
<evidence type="ECO:0000313" key="9">
    <source>
        <dbReference type="Proteomes" id="UP000295431"/>
    </source>
</evidence>